<dbReference type="EMBL" id="BJVI01000041">
    <property type="protein sequence ID" value="GEL19598.1"/>
    <property type="molecule type" value="Genomic_DNA"/>
</dbReference>
<dbReference type="PANTHER" id="PTHR34989">
    <property type="entry name" value="PROTEIN HDED"/>
    <property type="match status" value="1"/>
</dbReference>
<keyword evidence="3" id="KW-1185">Reference proteome</keyword>
<dbReference type="PANTHER" id="PTHR34989:SF1">
    <property type="entry name" value="PROTEIN HDED"/>
    <property type="match status" value="1"/>
</dbReference>
<keyword evidence="1" id="KW-0472">Membrane</keyword>
<gene>
    <name evidence="2" type="ORF">PA7_34350</name>
</gene>
<dbReference type="Proteomes" id="UP000321328">
    <property type="component" value="Unassembled WGS sequence"/>
</dbReference>
<evidence type="ECO:0000313" key="2">
    <source>
        <dbReference type="EMBL" id="GEL19598.1"/>
    </source>
</evidence>
<sequence length="178" mass="18416">MTKPTLERRRTGWDVVLGVLLILGGIYVLGNTVLATVISLFVLGWAALIAGVVQLVGAILRIRSGGSWSAALGGAVLVVLGLFILRNPVVGALSLTLLAGAMFLATGLTRIFVAAQFAQSRWLLVISGLISVGLGLFVLFNLATTTLTLLGILVGVQVVLEGATLLVAGRTRPVADTS</sequence>
<dbReference type="InterPro" id="IPR052712">
    <property type="entry name" value="Acid_resist_chaperone_HdeD"/>
</dbReference>
<dbReference type="OrthoDB" id="5198585at2"/>
<reference evidence="2 3" key="1">
    <citation type="submission" date="2019-07" db="EMBL/GenBank/DDBJ databases">
        <title>Whole genome shotgun sequence of Pseudonocardia asaccharolytica NBRC 16224.</title>
        <authorList>
            <person name="Hosoyama A."/>
            <person name="Uohara A."/>
            <person name="Ohji S."/>
            <person name="Ichikawa N."/>
        </authorList>
    </citation>
    <scope>NUCLEOTIDE SEQUENCE [LARGE SCALE GENOMIC DNA]</scope>
    <source>
        <strain evidence="2 3">NBRC 16224</strain>
    </source>
</reference>
<dbReference type="GO" id="GO:0005886">
    <property type="term" value="C:plasma membrane"/>
    <property type="evidence" value="ECO:0007669"/>
    <property type="project" value="TreeGrafter"/>
</dbReference>
<protein>
    <recommendedName>
        <fullName evidence="4">Sulfate permease</fullName>
    </recommendedName>
</protein>
<dbReference type="InterPro" id="IPR005325">
    <property type="entry name" value="DUF308_memb"/>
</dbReference>
<feature type="transmembrane region" description="Helical" evidence="1">
    <location>
        <begin position="36"/>
        <end position="60"/>
    </location>
</feature>
<comment type="caution">
    <text evidence="2">The sequence shown here is derived from an EMBL/GenBank/DDBJ whole genome shotgun (WGS) entry which is preliminary data.</text>
</comment>
<proteinExistence type="predicted"/>
<feature type="transmembrane region" description="Helical" evidence="1">
    <location>
        <begin position="149"/>
        <end position="168"/>
    </location>
</feature>
<keyword evidence="1" id="KW-0812">Transmembrane</keyword>
<accession>A0A511D9H3</accession>
<organism evidence="2 3">
    <name type="scientific">Pseudonocardia asaccharolytica DSM 44247 = NBRC 16224</name>
    <dbReference type="NCBI Taxonomy" id="1123024"/>
    <lineage>
        <taxon>Bacteria</taxon>
        <taxon>Bacillati</taxon>
        <taxon>Actinomycetota</taxon>
        <taxon>Actinomycetes</taxon>
        <taxon>Pseudonocardiales</taxon>
        <taxon>Pseudonocardiaceae</taxon>
        <taxon>Pseudonocardia</taxon>
    </lineage>
</organism>
<evidence type="ECO:0008006" key="4">
    <source>
        <dbReference type="Google" id="ProtNLM"/>
    </source>
</evidence>
<name>A0A511D9H3_9PSEU</name>
<dbReference type="Pfam" id="PF03729">
    <property type="entry name" value="DUF308"/>
    <property type="match status" value="1"/>
</dbReference>
<dbReference type="RefSeq" id="WP_028929780.1">
    <property type="nucleotide sequence ID" value="NZ_AUII01000006.1"/>
</dbReference>
<dbReference type="AlphaFoldDB" id="A0A511D9H3"/>
<feature type="transmembrane region" description="Helical" evidence="1">
    <location>
        <begin position="12"/>
        <end position="30"/>
    </location>
</feature>
<evidence type="ECO:0000256" key="1">
    <source>
        <dbReference type="SAM" id="Phobius"/>
    </source>
</evidence>
<keyword evidence="1" id="KW-1133">Transmembrane helix</keyword>
<feature type="transmembrane region" description="Helical" evidence="1">
    <location>
        <begin position="122"/>
        <end position="143"/>
    </location>
</feature>
<feature type="transmembrane region" description="Helical" evidence="1">
    <location>
        <begin position="91"/>
        <end position="113"/>
    </location>
</feature>
<dbReference type="STRING" id="1123024.GCA_000423625_01858"/>
<evidence type="ECO:0000313" key="3">
    <source>
        <dbReference type="Proteomes" id="UP000321328"/>
    </source>
</evidence>
<feature type="transmembrane region" description="Helical" evidence="1">
    <location>
        <begin position="67"/>
        <end position="85"/>
    </location>
</feature>